<evidence type="ECO:0000313" key="1">
    <source>
        <dbReference type="EMBL" id="KAF2881294.1"/>
    </source>
</evidence>
<protein>
    <submittedName>
        <fullName evidence="1">Uncharacterized protein</fullName>
    </submittedName>
</protein>
<evidence type="ECO:0000313" key="2">
    <source>
        <dbReference type="Proteomes" id="UP000801492"/>
    </source>
</evidence>
<dbReference type="AlphaFoldDB" id="A0A8K0G0J9"/>
<sequence>MTKTSPVHAPVIAKKERKLKVIEEQYKNKEVRNFYQEIEKARKTTNTRAIYCRGKEGSLLGDTTDKLKQWVQYFEELLNIAEEDKQLMAPHRISQCNVQDDMEEPTSKK</sequence>
<name>A0A8K0G0J9_IGNLU</name>
<keyword evidence="2" id="KW-1185">Reference proteome</keyword>
<comment type="caution">
    <text evidence="1">The sequence shown here is derived from an EMBL/GenBank/DDBJ whole genome shotgun (WGS) entry which is preliminary data.</text>
</comment>
<gene>
    <name evidence="1" type="ORF">ILUMI_24879</name>
</gene>
<proteinExistence type="predicted"/>
<dbReference type="EMBL" id="VTPC01090813">
    <property type="protein sequence ID" value="KAF2881294.1"/>
    <property type="molecule type" value="Genomic_DNA"/>
</dbReference>
<accession>A0A8K0G0J9</accession>
<dbReference type="Proteomes" id="UP000801492">
    <property type="component" value="Unassembled WGS sequence"/>
</dbReference>
<organism evidence="1 2">
    <name type="scientific">Ignelater luminosus</name>
    <name type="common">Cucubano</name>
    <name type="synonym">Pyrophorus luminosus</name>
    <dbReference type="NCBI Taxonomy" id="2038154"/>
    <lineage>
        <taxon>Eukaryota</taxon>
        <taxon>Metazoa</taxon>
        <taxon>Ecdysozoa</taxon>
        <taxon>Arthropoda</taxon>
        <taxon>Hexapoda</taxon>
        <taxon>Insecta</taxon>
        <taxon>Pterygota</taxon>
        <taxon>Neoptera</taxon>
        <taxon>Endopterygota</taxon>
        <taxon>Coleoptera</taxon>
        <taxon>Polyphaga</taxon>
        <taxon>Elateriformia</taxon>
        <taxon>Elateroidea</taxon>
        <taxon>Elateridae</taxon>
        <taxon>Agrypninae</taxon>
        <taxon>Pyrophorini</taxon>
        <taxon>Ignelater</taxon>
    </lineage>
</organism>
<reference evidence="1" key="1">
    <citation type="submission" date="2019-08" db="EMBL/GenBank/DDBJ databases">
        <title>The genome of the North American firefly Photinus pyralis.</title>
        <authorList>
            <consortium name="Photinus pyralis genome working group"/>
            <person name="Fallon T.R."/>
            <person name="Sander Lower S.E."/>
            <person name="Weng J.-K."/>
        </authorList>
    </citation>
    <scope>NUCLEOTIDE SEQUENCE</scope>
    <source>
        <strain evidence="1">TRF0915ILg1</strain>
        <tissue evidence="1">Whole body</tissue>
    </source>
</reference>
<dbReference type="OrthoDB" id="6770619at2759"/>